<reference evidence="1" key="3">
    <citation type="submission" date="2020-02" db="EMBL/GenBank/DDBJ databases">
        <authorList>
            <person name="Matsumoto Y."/>
            <person name="Motooka D."/>
            <person name="Nakamura S."/>
        </authorList>
    </citation>
    <scope>NUCLEOTIDE SEQUENCE</scope>
    <source>
        <strain evidence="1">JCM 18113</strain>
    </source>
</reference>
<dbReference type="EMBL" id="MVHW01000002">
    <property type="protein sequence ID" value="ORB08790.1"/>
    <property type="molecule type" value="Genomic_DNA"/>
</dbReference>
<reference evidence="2 3" key="1">
    <citation type="submission" date="2017-02" db="EMBL/GenBank/DDBJ databases">
        <title>The new phylogeny of genus Mycobacterium.</title>
        <authorList>
            <person name="Tortoli E."/>
            <person name="Trovato A."/>
            <person name="Cirillo D.M."/>
        </authorList>
    </citation>
    <scope>NUCLEOTIDE SEQUENCE [LARGE SCALE GENOMIC DNA]</scope>
    <source>
        <strain evidence="2 3">DSM 45255</strain>
    </source>
</reference>
<dbReference type="STRING" id="560555.BST30_02320"/>
<dbReference type="AlphaFoldDB" id="A0A1X0G5M7"/>
<accession>A0A1X0G5M7</accession>
<evidence type="ECO:0000313" key="3">
    <source>
        <dbReference type="Proteomes" id="UP000192760"/>
    </source>
</evidence>
<dbReference type="Proteomes" id="UP000192760">
    <property type="component" value="Unassembled WGS sequence"/>
</dbReference>
<keyword evidence="4" id="KW-1185">Reference proteome</keyword>
<reference evidence="1 4" key="2">
    <citation type="journal article" date="2019" name="Emerg. Microbes Infect.">
        <title>Comprehensive subspecies identification of 175 nontuberculous mycobacteria species based on 7547 genomic profiles.</title>
        <authorList>
            <person name="Matsumoto Y."/>
            <person name="Kinjo T."/>
            <person name="Motooka D."/>
            <person name="Nabeya D."/>
            <person name="Jung N."/>
            <person name="Uechi K."/>
            <person name="Horii T."/>
            <person name="Iida T."/>
            <person name="Fujita J."/>
            <person name="Nakamura S."/>
        </authorList>
    </citation>
    <scope>NUCLEOTIDE SEQUENCE [LARGE SCALE GENOMIC DNA]</scope>
    <source>
        <strain evidence="1 4">JCM 18113</strain>
    </source>
</reference>
<name>A0A1X0G5M7_MYCNT</name>
<dbReference type="EMBL" id="AP022590">
    <property type="protein sequence ID" value="BBY41590.1"/>
    <property type="molecule type" value="Genomic_DNA"/>
</dbReference>
<evidence type="ECO:0000313" key="1">
    <source>
        <dbReference type="EMBL" id="BBY41590.1"/>
    </source>
</evidence>
<organism evidence="2 3">
    <name type="scientific">Mycobacterium mantenii</name>
    <dbReference type="NCBI Taxonomy" id="560555"/>
    <lineage>
        <taxon>Bacteria</taxon>
        <taxon>Bacillati</taxon>
        <taxon>Actinomycetota</taxon>
        <taxon>Actinomycetes</taxon>
        <taxon>Mycobacteriales</taxon>
        <taxon>Mycobacteriaceae</taxon>
        <taxon>Mycobacterium</taxon>
        <taxon>Mycobacterium avium complex (MAC)</taxon>
    </lineage>
</organism>
<evidence type="ECO:0000313" key="2">
    <source>
        <dbReference type="EMBL" id="ORB08790.1"/>
    </source>
</evidence>
<dbReference type="RefSeq" id="WP_083092872.1">
    <property type="nucleotide sequence ID" value="NZ_AP022590.1"/>
</dbReference>
<sequence>MRDDGTMRAAEGRSHHMHRPDTIIEIHRERVQDQTVEMFSGDKYTQSVDGAGYSATATLDLTLDRVWFVLDSRRRLWQEEVDGELRDPLRHFAIDLAIFDSKIVIDSVTCIPLVSLPPATITIPDGPRAGESREIVYNEIPLLGRLTITTSSSRTN</sequence>
<gene>
    <name evidence="2" type="ORF">BST30_02320</name>
    <name evidence="1" type="ORF">MMAN_57240</name>
</gene>
<protein>
    <submittedName>
        <fullName evidence="2">Uncharacterized protein</fullName>
    </submittedName>
</protein>
<evidence type="ECO:0000313" key="4">
    <source>
        <dbReference type="Proteomes" id="UP000465812"/>
    </source>
</evidence>
<proteinExistence type="predicted"/>
<dbReference type="Proteomes" id="UP000465812">
    <property type="component" value="Chromosome"/>
</dbReference>